<evidence type="ECO:0000259" key="15">
    <source>
        <dbReference type="Pfam" id="PF00593"/>
    </source>
</evidence>
<dbReference type="KEGG" id="sbd:ATN00_18795"/>
<dbReference type="STRING" id="1332080.ATN00_18795"/>
<name>A0A0S3F2U1_9SPHN</name>
<dbReference type="GO" id="GO:0006826">
    <property type="term" value="P:iron ion transport"/>
    <property type="evidence" value="ECO:0007669"/>
    <property type="project" value="UniProtKB-KW"/>
</dbReference>
<dbReference type="InterPro" id="IPR039426">
    <property type="entry name" value="TonB-dep_rcpt-like"/>
</dbReference>
<evidence type="ECO:0000256" key="6">
    <source>
        <dbReference type="ARBA" id="ARBA00022729"/>
    </source>
</evidence>
<keyword evidence="2 12" id="KW-0813">Transport</keyword>
<keyword evidence="7" id="KW-0408">Iron</keyword>
<evidence type="ECO:0000256" key="3">
    <source>
        <dbReference type="ARBA" id="ARBA00022452"/>
    </source>
</evidence>
<evidence type="ECO:0008006" key="19">
    <source>
        <dbReference type="Google" id="ProtNLM"/>
    </source>
</evidence>
<evidence type="ECO:0000256" key="7">
    <source>
        <dbReference type="ARBA" id="ARBA00023004"/>
    </source>
</evidence>
<evidence type="ECO:0000256" key="5">
    <source>
        <dbReference type="ARBA" id="ARBA00022692"/>
    </source>
</evidence>
<dbReference type="EMBL" id="CP013264">
    <property type="protein sequence ID" value="ALR22046.1"/>
    <property type="molecule type" value="Genomic_DNA"/>
</dbReference>
<keyword evidence="8" id="KW-0406">Ion transport</keyword>
<evidence type="ECO:0000256" key="1">
    <source>
        <dbReference type="ARBA" id="ARBA00004571"/>
    </source>
</evidence>
<dbReference type="PANTHER" id="PTHR32552">
    <property type="entry name" value="FERRICHROME IRON RECEPTOR-RELATED"/>
    <property type="match status" value="1"/>
</dbReference>
<dbReference type="AlphaFoldDB" id="A0A0S3F2U1"/>
<reference evidence="17 18" key="1">
    <citation type="submission" date="2015-11" db="EMBL/GenBank/DDBJ databases">
        <title>A Two-component Flavoprotein Monooxygenase System MeaXY Responsible for para-Hydroxylation of 2-Methyl-6-ethylaniline and 2,6-Diethylaniline in Sphingobium baderi DE-13.</title>
        <authorList>
            <person name="Cheng M."/>
            <person name="Meng Q."/>
            <person name="Yang Y."/>
            <person name="Chu C."/>
            <person name="Yan X."/>
            <person name="He J."/>
            <person name="Li S."/>
        </authorList>
    </citation>
    <scope>NUCLEOTIDE SEQUENCE [LARGE SCALE GENOMIC DNA]</scope>
    <source>
        <strain evidence="17 18">DE-13</strain>
    </source>
</reference>
<dbReference type="InterPro" id="IPR036942">
    <property type="entry name" value="Beta-barrel_TonB_sf"/>
</dbReference>
<gene>
    <name evidence="17" type="ORF">ATN00_18795</name>
</gene>
<dbReference type="SUPFAM" id="SSF56935">
    <property type="entry name" value="Porins"/>
    <property type="match status" value="1"/>
</dbReference>
<evidence type="ECO:0000313" key="18">
    <source>
        <dbReference type="Proteomes" id="UP000056968"/>
    </source>
</evidence>
<comment type="similarity">
    <text evidence="12 14">Belongs to the TonB-dependent receptor family.</text>
</comment>
<feature type="domain" description="TonB-dependent receptor-like beta-barrel" evidence="15">
    <location>
        <begin position="277"/>
        <end position="695"/>
    </location>
</feature>
<evidence type="ECO:0000256" key="4">
    <source>
        <dbReference type="ARBA" id="ARBA00022496"/>
    </source>
</evidence>
<evidence type="ECO:0000313" key="17">
    <source>
        <dbReference type="EMBL" id="ALR22046.1"/>
    </source>
</evidence>
<dbReference type="PROSITE" id="PS01156">
    <property type="entry name" value="TONB_DEPENDENT_REC_2"/>
    <property type="match status" value="1"/>
</dbReference>
<proteinExistence type="inferred from homology"/>
<keyword evidence="5 12" id="KW-0812">Transmembrane</keyword>
<dbReference type="Pfam" id="PF07715">
    <property type="entry name" value="Plug"/>
    <property type="match status" value="1"/>
</dbReference>
<evidence type="ECO:0000256" key="14">
    <source>
        <dbReference type="RuleBase" id="RU003357"/>
    </source>
</evidence>
<protein>
    <recommendedName>
        <fullName evidence="19">TonB-dependent receptor</fullName>
    </recommendedName>
</protein>
<evidence type="ECO:0000256" key="8">
    <source>
        <dbReference type="ARBA" id="ARBA00023065"/>
    </source>
</evidence>
<evidence type="ECO:0000256" key="10">
    <source>
        <dbReference type="ARBA" id="ARBA00023136"/>
    </source>
</evidence>
<sequence>MQTTTEADGAIPDIIVQARRRDEGLQSVPLAITALSGDALRSQSVVTVQDLGQHIPSLTVSGNLGRRDTVVIGIRGQRNLLPRLSYDAAVGVYFAEVPIARPYGLNASLYDISSVQVLKGPQGTLFGRNTTGGAMLFEPNRPTDDFGGSVELEYGNYDHRMVTGMFNLPVSDTLAVRVAGRIAKRDGFTKNILTGKRLDAVDNQSFRASVKFNPTPDIENLLVYDFYHSSTSGQSVYLRALRPGGVVSRLFGPGGTFGDIASELAAQKERSPRRVALDGVGPSKVRNQGISNRTTITLSDDISLKNVLGWRKVKSQDTTDLDGSPLPISRPFQTANIQQLSEELQLQGKALDGALSYIVGGFYFREWGDDITYGTSLNIPIPLGPGAPINTLTNPRSSGGYGRSESESLFAQLTYEIPGVAGLKATAGFRYSWDKRRVEISPADSLGCRFERTAATPAGLTPCLAIGRASFSAPTWTVGLDYQVSPKTLLYIVSRRGYRSGGLNIGSESFAELKPFLPETVTDVETGIKSDWLLGSVPVRTNAAFYYSSGKDVQRTAQIIPERVTTTTLNAASTEIYGAELEVIVRPTSGLSLSGYFSWDHARYKKFITVSGDFSNNRFSFTPEVKYGLTVRYETELPSIGEAAATFDYSWQGRVEFGDINEVESYQSSYGLANARLELNKAGGSPADIALFVRNIFKKEYANSGTAFQNALGFTSILPGEPRMYGVQVRYSF</sequence>
<dbReference type="PROSITE" id="PS52016">
    <property type="entry name" value="TONB_DEPENDENT_REC_3"/>
    <property type="match status" value="1"/>
</dbReference>
<evidence type="ECO:0000259" key="16">
    <source>
        <dbReference type="Pfam" id="PF07715"/>
    </source>
</evidence>
<dbReference type="InterPro" id="IPR012910">
    <property type="entry name" value="Plug_dom"/>
</dbReference>
<keyword evidence="6" id="KW-0732">Signal</keyword>
<dbReference type="Pfam" id="PF00593">
    <property type="entry name" value="TonB_dep_Rec_b-barrel"/>
    <property type="match status" value="1"/>
</dbReference>
<accession>A0A0S3F2U1</accession>
<comment type="subcellular location">
    <subcellularLocation>
        <location evidence="1 12">Cell outer membrane</location>
        <topology evidence="1 12">Multi-pass membrane protein</topology>
    </subcellularLocation>
</comment>
<dbReference type="Gene3D" id="2.40.170.20">
    <property type="entry name" value="TonB-dependent receptor, beta-barrel domain"/>
    <property type="match status" value="1"/>
</dbReference>
<keyword evidence="3 12" id="KW-1134">Transmembrane beta strand</keyword>
<keyword evidence="18" id="KW-1185">Reference proteome</keyword>
<organism evidence="17 18">
    <name type="scientific">Sphingobium baderi</name>
    <dbReference type="NCBI Taxonomy" id="1332080"/>
    <lineage>
        <taxon>Bacteria</taxon>
        <taxon>Pseudomonadati</taxon>
        <taxon>Pseudomonadota</taxon>
        <taxon>Alphaproteobacteria</taxon>
        <taxon>Sphingomonadales</taxon>
        <taxon>Sphingomonadaceae</taxon>
        <taxon>Sphingobium</taxon>
    </lineage>
</organism>
<evidence type="ECO:0000256" key="13">
    <source>
        <dbReference type="PROSITE-ProRule" id="PRU10144"/>
    </source>
</evidence>
<keyword evidence="11 12" id="KW-0998">Cell outer membrane</keyword>
<evidence type="ECO:0000256" key="11">
    <source>
        <dbReference type="ARBA" id="ARBA00023237"/>
    </source>
</evidence>
<keyword evidence="9 14" id="KW-0798">TonB box</keyword>
<evidence type="ECO:0000256" key="12">
    <source>
        <dbReference type="PROSITE-ProRule" id="PRU01360"/>
    </source>
</evidence>
<evidence type="ECO:0000256" key="2">
    <source>
        <dbReference type="ARBA" id="ARBA00022448"/>
    </source>
</evidence>
<feature type="domain" description="TonB-dependent receptor plug" evidence="16">
    <location>
        <begin position="26"/>
        <end position="134"/>
    </location>
</feature>
<dbReference type="GO" id="GO:0009279">
    <property type="term" value="C:cell outer membrane"/>
    <property type="evidence" value="ECO:0007669"/>
    <property type="project" value="UniProtKB-SubCell"/>
</dbReference>
<feature type="short sequence motif" description="TonB C-terminal box" evidence="13">
    <location>
        <begin position="716"/>
        <end position="733"/>
    </location>
</feature>
<dbReference type="Proteomes" id="UP000056968">
    <property type="component" value="Chromosome"/>
</dbReference>
<keyword evidence="4" id="KW-0410">Iron transport</keyword>
<keyword evidence="10 12" id="KW-0472">Membrane</keyword>
<dbReference type="InterPro" id="IPR000531">
    <property type="entry name" value="Beta-barrel_TonB"/>
</dbReference>
<dbReference type="PANTHER" id="PTHR32552:SF81">
    <property type="entry name" value="TONB-DEPENDENT OUTER MEMBRANE RECEPTOR"/>
    <property type="match status" value="1"/>
</dbReference>
<evidence type="ECO:0000256" key="9">
    <source>
        <dbReference type="ARBA" id="ARBA00023077"/>
    </source>
</evidence>
<dbReference type="InterPro" id="IPR010917">
    <property type="entry name" value="TonB_rcpt_CS"/>
</dbReference>